<accession>A0AAQ3QH90</accession>
<dbReference type="Proteomes" id="UP001327560">
    <property type="component" value="Chromosome 6"/>
</dbReference>
<organism evidence="1 2">
    <name type="scientific">Canna indica</name>
    <name type="common">Indian-shot</name>
    <dbReference type="NCBI Taxonomy" id="4628"/>
    <lineage>
        <taxon>Eukaryota</taxon>
        <taxon>Viridiplantae</taxon>
        <taxon>Streptophyta</taxon>
        <taxon>Embryophyta</taxon>
        <taxon>Tracheophyta</taxon>
        <taxon>Spermatophyta</taxon>
        <taxon>Magnoliopsida</taxon>
        <taxon>Liliopsida</taxon>
        <taxon>Zingiberales</taxon>
        <taxon>Cannaceae</taxon>
        <taxon>Canna</taxon>
    </lineage>
</organism>
<keyword evidence="2" id="KW-1185">Reference proteome</keyword>
<evidence type="ECO:0000313" key="1">
    <source>
        <dbReference type="EMBL" id="WOL11039.1"/>
    </source>
</evidence>
<name>A0AAQ3QH90_9LILI</name>
<dbReference type="AlphaFoldDB" id="A0AAQ3QH90"/>
<sequence>MTATLDHSGGGGWQWTGSLSGACYRGLRVGGIRQFGRNPAKNDEGKRSIRLAGKRTILFACTSLGVSKKITPFSLEASIFFTLPFLEISGEKCFIYSS</sequence>
<evidence type="ECO:0000313" key="2">
    <source>
        <dbReference type="Proteomes" id="UP001327560"/>
    </source>
</evidence>
<reference evidence="1 2" key="1">
    <citation type="submission" date="2023-10" db="EMBL/GenBank/DDBJ databases">
        <title>Chromosome-scale genome assembly provides insights into flower coloration mechanisms of Canna indica.</title>
        <authorList>
            <person name="Li C."/>
        </authorList>
    </citation>
    <scope>NUCLEOTIDE SEQUENCE [LARGE SCALE GENOMIC DNA]</scope>
    <source>
        <tissue evidence="1">Flower</tissue>
    </source>
</reference>
<gene>
    <name evidence="1" type="ORF">Cni_G19800</name>
</gene>
<protein>
    <submittedName>
        <fullName evidence="1">Uncharacterized protein</fullName>
    </submittedName>
</protein>
<proteinExistence type="predicted"/>
<dbReference type="EMBL" id="CP136895">
    <property type="protein sequence ID" value="WOL11039.1"/>
    <property type="molecule type" value="Genomic_DNA"/>
</dbReference>